<keyword evidence="2" id="KW-1185">Reference proteome</keyword>
<evidence type="ECO:0000313" key="2">
    <source>
        <dbReference type="Proteomes" id="UP000265663"/>
    </source>
</evidence>
<evidence type="ECO:0000313" key="1">
    <source>
        <dbReference type="EMBL" id="RMZ68682.1"/>
    </source>
</evidence>
<sequence length="109" mass="12604">MHHLDPHVRPPEGIRKVYKKYQKMSPEQLNQDTDILDLSSPAAALLNKKVRLVKQYATEELTATFRTFAGDEDTVTQEEDLDLSSSSRPVYEHEDMPGRNFFCIAFEEF</sequence>
<name>A0A3M7M2I4_9PLEO</name>
<dbReference type="GO" id="GO:0051213">
    <property type="term" value="F:dioxygenase activity"/>
    <property type="evidence" value="ECO:0007669"/>
    <property type="project" value="UniProtKB-KW"/>
</dbReference>
<accession>A0A3M7M2I4</accession>
<organism evidence="1 2">
    <name type="scientific">Pyrenophora seminiperda CCB06</name>
    <dbReference type="NCBI Taxonomy" id="1302712"/>
    <lineage>
        <taxon>Eukaryota</taxon>
        <taxon>Fungi</taxon>
        <taxon>Dikarya</taxon>
        <taxon>Ascomycota</taxon>
        <taxon>Pezizomycotina</taxon>
        <taxon>Dothideomycetes</taxon>
        <taxon>Pleosporomycetidae</taxon>
        <taxon>Pleosporales</taxon>
        <taxon>Pleosporineae</taxon>
        <taxon>Pleosporaceae</taxon>
        <taxon>Pyrenophora</taxon>
    </lineage>
</organism>
<dbReference type="EMBL" id="KE747817">
    <property type="protein sequence ID" value="RMZ68682.1"/>
    <property type="molecule type" value="Genomic_DNA"/>
</dbReference>
<gene>
    <name evidence="1" type="ORF">GMOD_00002477</name>
</gene>
<dbReference type="Proteomes" id="UP000265663">
    <property type="component" value="Unassembled WGS sequence"/>
</dbReference>
<keyword evidence="1" id="KW-0560">Oxidoreductase</keyword>
<proteinExistence type="predicted"/>
<dbReference type="AlphaFoldDB" id="A0A3M7M2I4"/>
<protein>
    <submittedName>
        <fullName evidence="1">Alpha-ketoglutarate-dependent dioxygenase abh1</fullName>
    </submittedName>
</protein>
<dbReference type="OrthoDB" id="6614653at2759"/>
<reference evidence="1 2" key="1">
    <citation type="journal article" date="2014" name="PLoS ONE">
        <title>De novo Genome Assembly of the Fungal Plant Pathogen Pyrenophora semeniperda.</title>
        <authorList>
            <person name="Soliai M.M."/>
            <person name="Meyer S.E."/>
            <person name="Udall J.A."/>
            <person name="Elzinga D.E."/>
            <person name="Hermansen R.A."/>
            <person name="Bodily P.M."/>
            <person name="Hart A.A."/>
            <person name="Coleman C.E."/>
        </authorList>
    </citation>
    <scope>NUCLEOTIDE SEQUENCE [LARGE SCALE GENOMIC DNA]</scope>
    <source>
        <strain evidence="1 2">CCB06</strain>
        <tissue evidence="1">Mycelium</tissue>
    </source>
</reference>
<keyword evidence="1" id="KW-0223">Dioxygenase</keyword>